<organism evidence="5 6">
    <name type="scientific">Diversispora eburnea</name>
    <dbReference type="NCBI Taxonomy" id="1213867"/>
    <lineage>
        <taxon>Eukaryota</taxon>
        <taxon>Fungi</taxon>
        <taxon>Fungi incertae sedis</taxon>
        <taxon>Mucoromycota</taxon>
        <taxon>Glomeromycotina</taxon>
        <taxon>Glomeromycetes</taxon>
        <taxon>Diversisporales</taxon>
        <taxon>Diversisporaceae</taxon>
        <taxon>Diversispora</taxon>
    </lineage>
</organism>
<protein>
    <recommendedName>
        <fullName evidence="3">Probable cytosolic iron-sulfur protein assembly protein 1</fullName>
    </recommendedName>
</protein>
<feature type="repeat" description="WD" evidence="4">
    <location>
        <begin position="150"/>
        <end position="181"/>
    </location>
</feature>
<gene>
    <name evidence="3" type="primary">CIA1</name>
    <name evidence="5" type="ORF">DEBURN_LOCUS1104</name>
</gene>
<reference evidence="5" key="1">
    <citation type="submission" date="2021-06" db="EMBL/GenBank/DDBJ databases">
        <authorList>
            <person name="Kallberg Y."/>
            <person name="Tangrot J."/>
            <person name="Rosling A."/>
        </authorList>
    </citation>
    <scope>NUCLEOTIDE SEQUENCE</scope>
    <source>
        <strain evidence="5">AZ414A</strain>
    </source>
</reference>
<dbReference type="CDD" id="cd00200">
    <property type="entry name" value="WD40"/>
    <property type="match status" value="1"/>
</dbReference>
<dbReference type="GO" id="GO:0097361">
    <property type="term" value="C:cytosolic [4Fe-4S] assembly targeting complex"/>
    <property type="evidence" value="ECO:0007669"/>
    <property type="project" value="InterPro"/>
</dbReference>
<dbReference type="InterPro" id="IPR001680">
    <property type="entry name" value="WD40_rpt"/>
</dbReference>
<dbReference type="AlphaFoldDB" id="A0A9N8YPB4"/>
<keyword evidence="6" id="KW-1185">Reference proteome</keyword>
<dbReference type="InterPro" id="IPR019775">
    <property type="entry name" value="WD40_repeat_CS"/>
</dbReference>
<dbReference type="PANTHER" id="PTHR19920">
    <property type="entry name" value="WD40 PROTEIN CIAO1"/>
    <property type="match status" value="1"/>
</dbReference>
<feature type="repeat" description="WD" evidence="4">
    <location>
        <begin position="105"/>
        <end position="146"/>
    </location>
</feature>
<dbReference type="PROSITE" id="PS50294">
    <property type="entry name" value="WD_REPEATS_REGION"/>
    <property type="match status" value="5"/>
</dbReference>
<dbReference type="Pfam" id="PF00400">
    <property type="entry name" value="WD40"/>
    <property type="match status" value="7"/>
</dbReference>
<dbReference type="InterPro" id="IPR028608">
    <property type="entry name" value="CIAO1/Cia1"/>
</dbReference>
<feature type="repeat" description="WD" evidence="4">
    <location>
        <begin position="60"/>
        <end position="92"/>
    </location>
</feature>
<comment type="function">
    <text evidence="3">Essential component of the cytosolic iron-sulfur (Fe/S) protein assembly machinery. Required for the maturation of extramitochondrial Fe/S proteins.</text>
</comment>
<evidence type="ECO:0000313" key="6">
    <source>
        <dbReference type="Proteomes" id="UP000789706"/>
    </source>
</evidence>
<dbReference type="OrthoDB" id="284782at2759"/>
<comment type="caution">
    <text evidence="5">The sequence shown here is derived from an EMBL/GenBank/DDBJ whole genome shotgun (WGS) entry which is preliminary data.</text>
</comment>
<dbReference type="InterPro" id="IPR015943">
    <property type="entry name" value="WD40/YVTN_repeat-like_dom_sf"/>
</dbReference>
<sequence>MAAYLEQIVELKGHTDRVWSVAWSPTGKVLASCGGDKTVRLWVPVSDANPSEWICTHVLEGSHKRTIRNISWSPDGRQLSTASFDALTGIWERDESGEFECVATLEGHENETKAVSWSSSGTLLATCGRDKSVWIWEVTSDNDFECLSVLQEHTQDVKMIMWHPTKELLASASYDDSIKIWREDDDDWYCSDTLEGHDSTVWAIDFDKTGEYLVSASDDKTLKFWRCYYPNNQEGIVTVRNEPKWKCVCTLSGYHQRCIYSVSWSKVHGCIASGSGDNTIRVFKEDEPSISSTLNGISGTTTPNFSLVASISSAHGIADVNRVQWYPTEEHSDWLASAGDDGVVRIWRFVEKN</sequence>
<proteinExistence type="inferred from homology"/>
<feature type="repeat" description="WD" evidence="4">
    <location>
        <begin position="194"/>
        <end position="225"/>
    </location>
</feature>
<dbReference type="FunFam" id="2.130.10.10:FF:000136">
    <property type="entry name" value="Probable cytosolic iron-sulfur protein assembly protein CIAO1"/>
    <property type="match status" value="1"/>
</dbReference>
<dbReference type="EMBL" id="CAJVPK010000044">
    <property type="protein sequence ID" value="CAG8437116.1"/>
    <property type="molecule type" value="Genomic_DNA"/>
</dbReference>
<evidence type="ECO:0000313" key="5">
    <source>
        <dbReference type="EMBL" id="CAG8437116.1"/>
    </source>
</evidence>
<feature type="repeat" description="WD" evidence="4">
    <location>
        <begin position="335"/>
        <end position="353"/>
    </location>
</feature>
<evidence type="ECO:0000256" key="2">
    <source>
        <dbReference type="ARBA" id="ARBA00022737"/>
    </source>
</evidence>
<dbReference type="PROSITE" id="PS00678">
    <property type="entry name" value="WD_REPEATS_1"/>
    <property type="match status" value="1"/>
</dbReference>
<dbReference type="GO" id="GO:0016226">
    <property type="term" value="P:iron-sulfur cluster assembly"/>
    <property type="evidence" value="ECO:0007669"/>
    <property type="project" value="UniProtKB-UniRule"/>
</dbReference>
<dbReference type="Proteomes" id="UP000789706">
    <property type="component" value="Unassembled WGS sequence"/>
</dbReference>
<dbReference type="PRINTS" id="PR00320">
    <property type="entry name" value="GPROTEINBRPT"/>
</dbReference>
<comment type="similarity">
    <text evidence="3">Belongs to the WD repeat CIA1 family.</text>
</comment>
<dbReference type="HAMAP" id="MF_03037">
    <property type="entry name" value="ciao1"/>
    <property type="match status" value="1"/>
</dbReference>
<keyword evidence="1 4" id="KW-0853">WD repeat</keyword>
<name>A0A9N8YPB4_9GLOM</name>
<evidence type="ECO:0000256" key="1">
    <source>
        <dbReference type="ARBA" id="ARBA00022574"/>
    </source>
</evidence>
<feature type="repeat" description="WD" evidence="4">
    <location>
        <begin position="11"/>
        <end position="42"/>
    </location>
</feature>
<dbReference type="PROSITE" id="PS50082">
    <property type="entry name" value="WD_REPEATS_2"/>
    <property type="match status" value="6"/>
</dbReference>
<dbReference type="SMART" id="SM00320">
    <property type="entry name" value="WD40"/>
    <property type="match status" value="7"/>
</dbReference>
<dbReference type="PANTHER" id="PTHR19920:SF0">
    <property type="entry name" value="CYTOSOLIC IRON-SULFUR PROTEIN ASSEMBLY PROTEIN CIAO1-RELATED"/>
    <property type="match status" value="1"/>
</dbReference>
<dbReference type="SUPFAM" id="SSF50978">
    <property type="entry name" value="WD40 repeat-like"/>
    <property type="match status" value="1"/>
</dbReference>
<accession>A0A9N8YPB4</accession>
<evidence type="ECO:0000256" key="3">
    <source>
        <dbReference type="HAMAP-Rule" id="MF_03037"/>
    </source>
</evidence>
<evidence type="ECO:0000256" key="4">
    <source>
        <dbReference type="PROSITE-ProRule" id="PRU00221"/>
    </source>
</evidence>
<dbReference type="InterPro" id="IPR036322">
    <property type="entry name" value="WD40_repeat_dom_sf"/>
</dbReference>
<dbReference type="Gene3D" id="2.130.10.10">
    <property type="entry name" value="YVTN repeat-like/Quinoprotein amine dehydrogenase"/>
    <property type="match status" value="1"/>
</dbReference>
<dbReference type="InterPro" id="IPR020472">
    <property type="entry name" value="WD40_PAC1"/>
</dbReference>
<keyword evidence="2" id="KW-0677">Repeat</keyword>